<dbReference type="KEGG" id="senf:GJR95_14180"/>
<reference evidence="1 2" key="1">
    <citation type="submission" date="2019-11" db="EMBL/GenBank/DDBJ databases">
        <title>Spirosoma endbachense sp. nov., isolated from a natural salt meadow.</title>
        <authorList>
            <person name="Rojas J."/>
            <person name="Ambika Manirajan B."/>
            <person name="Ratering S."/>
            <person name="Suarez C."/>
            <person name="Geissler-Plaum R."/>
            <person name="Schnell S."/>
        </authorList>
    </citation>
    <scope>NUCLEOTIDE SEQUENCE [LARGE SCALE GENOMIC DNA]</scope>
    <source>
        <strain evidence="1 2">I-24</strain>
    </source>
</reference>
<proteinExistence type="predicted"/>
<dbReference type="Proteomes" id="UP000464577">
    <property type="component" value="Chromosome"/>
</dbReference>
<evidence type="ECO:0000313" key="1">
    <source>
        <dbReference type="EMBL" id="QHV96084.1"/>
    </source>
</evidence>
<organism evidence="1 2">
    <name type="scientific">Spirosoma endbachense</name>
    <dbReference type="NCBI Taxonomy" id="2666025"/>
    <lineage>
        <taxon>Bacteria</taxon>
        <taxon>Pseudomonadati</taxon>
        <taxon>Bacteroidota</taxon>
        <taxon>Cytophagia</taxon>
        <taxon>Cytophagales</taxon>
        <taxon>Cytophagaceae</taxon>
        <taxon>Spirosoma</taxon>
    </lineage>
</organism>
<protein>
    <submittedName>
        <fullName evidence="1">Uncharacterized protein</fullName>
    </submittedName>
</protein>
<dbReference type="AlphaFoldDB" id="A0A6P1VTZ0"/>
<accession>A0A6P1VTZ0</accession>
<keyword evidence="2" id="KW-1185">Reference proteome</keyword>
<sequence length="166" mass="18295">MKTSIRQKKYRPRYTQRISSVSYWVGLFAGLALFLASAYSACAAKPPATIFGEYVGFTDKSKSSGQYLPTKKTDKIQISRSSTADAKVTISMTFDKGQSCELEGDAVWSNGQLTVKADGLDEAKPCQLVLRINGAIITLQDSGMYCREVYCGARGTFDKARFQKKL</sequence>
<name>A0A6P1VTZ0_9BACT</name>
<dbReference type="RefSeq" id="WP_162386493.1">
    <property type="nucleotide sequence ID" value="NZ_CP045997.1"/>
</dbReference>
<dbReference type="EMBL" id="CP045997">
    <property type="protein sequence ID" value="QHV96084.1"/>
    <property type="molecule type" value="Genomic_DNA"/>
</dbReference>
<evidence type="ECO:0000313" key="2">
    <source>
        <dbReference type="Proteomes" id="UP000464577"/>
    </source>
</evidence>
<gene>
    <name evidence="1" type="ORF">GJR95_14180</name>
</gene>